<keyword evidence="3" id="KW-1185">Reference proteome</keyword>
<evidence type="ECO:0000313" key="3">
    <source>
        <dbReference type="Proteomes" id="UP001255246"/>
    </source>
</evidence>
<dbReference type="RefSeq" id="WP_311352585.1">
    <property type="nucleotide sequence ID" value="NZ_JAVRHR010000003.1"/>
</dbReference>
<reference evidence="2 3" key="1">
    <citation type="submission" date="2023-09" db="EMBL/GenBank/DDBJ databases">
        <authorList>
            <person name="Rey-Velasco X."/>
        </authorList>
    </citation>
    <scope>NUCLEOTIDE SEQUENCE [LARGE SCALE GENOMIC DNA]</scope>
    <source>
        <strain evidence="2 3">F388</strain>
    </source>
</reference>
<proteinExistence type="predicted"/>
<dbReference type="InterPro" id="IPR029058">
    <property type="entry name" value="AB_hydrolase_fold"/>
</dbReference>
<evidence type="ECO:0000259" key="1">
    <source>
        <dbReference type="Pfam" id="PF00561"/>
    </source>
</evidence>
<dbReference type="InterPro" id="IPR000073">
    <property type="entry name" value="AB_hydrolase_1"/>
</dbReference>
<sequence>MKNFFVKYALIPFISIMASCIEKPEKKWQEPSAENQNETLGMQSWFLSTGDWETDPQIYVREFGNGTDTIVLLHGGWGAEHSGMIDIIRSLENEYKFFAHEQRGSLRSPFPDSLITYDNHIMDVELLRKELGLDKLTILGHSMGSVLASAYAQKFPEHIQKLVLVSPAFLKNPFPDEDIELLQNSQKAYENFSSNEKLDKELKHQNLLRVQPKLSSKEETIKNRINFANIMLYDIGKWNKLNNGKALYKDNVYGLTERTYPEKGWNFISEFKEQSYPISVIIGDHDRFDMGNHIFRKWTSEVPRAEFTSIKRAGHLLWIDQPKNLTKTLRQTLNN</sequence>
<dbReference type="InterPro" id="IPR050266">
    <property type="entry name" value="AB_hydrolase_sf"/>
</dbReference>
<feature type="domain" description="AB hydrolase-1" evidence="1">
    <location>
        <begin position="69"/>
        <end position="320"/>
    </location>
</feature>
<accession>A0ABU3AEB1</accession>
<dbReference type="SUPFAM" id="SSF53474">
    <property type="entry name" value="alpha/beta-Hydrolases"/>
    <property type="match status" value="1"/>
</dbReference>
<dbReference type="GO" id="GO:0016787">
    <property type="term" value="F:hydrolase activity"/>
    <property type="evidence" value="ECO:0007669"/>
    <property type="project" value="UniProtKB-KW"/>
</dbReference>
<evidence type="ECO:0000313" key="2">
    <source>
        <dbReference type="EMBL" id="MDT0608135.1"/>
    </source>
</evidence>
<gene>
    <name evidence="2" type="ORF">RM706_13900</name>
</gene>
<protein>
    <submittedName>
        <fullName evidence="2">Alpha/beta hydrolase</fullName>
    </submittedName>
</protein>
<dbReference type="PROSITE" id="PS51257">
    <property type="entry name" value="PROKAR_LIPOPROTEIN"/>
    <property type="match status" value="1"/>
</dbReference>
<name>A0ABU3AEB1_9FLAO</name>
<dbReference type="EMBL" id="JAVRHR010000003">
    <property type="protein sequence ID" value="MDT0608135.1"/>
    <property type="molecule type" value="Genomic_DNA"/>
</dbReference>
<dbReference type="Pfam" id="PF00561">
    <property type="entry name" value="Abhydrolase_1"/>
    <property type="match status" value="1"/>
</dbReference>
<dbReference type="Proteomes" id="UP001255246">
    <property type="component" value="Unassembled WGS sequence"/>
</dbReference>
<dbReference type="Gene3D" id="3.40.50.1820">
    <property type="entry name" value="alpha/beta hydrolase"/>
    <property type="match status" value="1"/>
</dbReference>
<comment type="caution">
    <text evidence="2">The sequence shown here is derived from an EMBL/GenBank/DDBJ whole genome shotgun (WGS) entry which is preliminary data.</text>
</comment>
<keyword evidence="2" id="KW-0378">Hydrolase</keyword>
<organism evidence="2 3">
    <name type="scientific">Croceitalea rosinachiae</name>
    <dbReference type="NCBI Taxonomy" id="3075596"/>
    <lineage>
        <taxon>Bacteria</taxon>
        <taxon>Pseudomonadati</taxon>
        <taxon>Bacteroidota</taxon>
        <taxon>Flavobacteriia</taxon>
        <taxon>Flavobacteriales</taxon>
        <taxon>Flavobacteriaceae</taxon>
        <taxon>Croceitalea</taxon>
    </lineage>
</organism>
<dbReference type="PANTHER" id="PTHR43798:SF33">
    <property type="entry name" value="HYDROLASE, PUTATIVE (AFU_ORTHOLOGUE AFUA_2G14860)-RELATED"/>
    <property type="match status" value="1"/>
</dbReference>
<dbReference type="PANTHER" id="PTHR43798">
    <property type="entry name" value="MONOACYLGLYCEROL LIPASE"/>
    <property type="match status" value="1"/>
</dbReference>